<dbReference type="Proteomes" id="UP001058074">
    <property type="component" value="Unassembled WGS sequence"/>
</dbReference>
<reference evidence="1" key="1">
    <citation type="journal article" date="2025" name="Int. J. Syst. Evol. Microbiol.">
        <title>Inconstantimicrobium mannanitabidum sp. nov., a novel member of the family Clostridiaceae isolated from anoxic soil under the treatment of reductive soil disinfestation.</title>
        <authorList>
            <person name="Ueki A."/>
            <person name="Tonouchi A."/>
            <person name="Honma S."/>
            <person name="Kaku N."/>
            <person name="Ueki K."/>
        </authorList>
    </citation>
    <scope>NUCLEOTIDE SEQUENCE</scope>
    <source>
        <strain evidence="1">TW13</strain>
    </source>
</reference>
<keyword evidence="2" id="KW-1185">Reference proteome</keyword>
<sequence>MSEHIYDNYFWQNDLVRLRPWSEDDWEWIYHTGFDTSLSRLASYKVNFPPTISEAKEYSKEVENCATKSGNTVFAIETLDGIHVGRIIFALDSERHGTFGIGIRIAKEYQGNGYGTSAMEILLKYAFMERRLNKCSSTVLEGNEATIKMHKKLGYEQEGVLKQNIYTNGRYYNEICLGLTKDMYLKNTVE</sequence>
<protein>
    <submittedName>
        <fullName evidence="1">Uncharacterized protein</fullName>
    </submittedName>
</protein>
<evidence type="ECO:0000313" key="2">
    <source>
        <dbReference type="Proteomes" id="UP001058074"/>
    </source>
</evidence>
<gene>
    <name evidence="1" type="ORF">rsdtw13_15910</name>
</gene>
<proteinExistence type="predicted"/>
<comment type="caution">
    <text evidence="1">The sequence shown here is derived from an EMBL/GenBank/DDBJ whole genome shotgun (WGS) entry which is preliminary data.</text>
</comment>
<accession>A0ACB5RAX5</accession>
<dbReference type="EMBL" id="BROD01000001">
    <property type="protein sequence ID" value="GKX66333.1"/>
    <property type="molecule type" value="Genomic_DNA"/>
</dbReference>
<evidence type="ECO:0000313" key="1">
    <source>
        <dbReference type="EMBL" id="GKX66333.1"/>
    </source>
</evidence>
<organism evidence="1 2">
    <name type="scientific">Inconstantimicrobium mannanitabidum</name>
    <dbReference type="NCBI Taxonomy" id="1604901"/>
    <lineage>
        <taxon>Bacteria</taxon>
        <taxon>Bacillati</taxon>
        <taxon>Bacillota</taxon>
        <taxon>Clostridia</taxon>
        <taxon>Eubacteriales</taxon>
        <taxon>Clostridiaceae</taxon>
        <taxon>Inconstantimicrobium</taxon>
    </lineage>
</organism>
<name>A0ACB5RAX5_9CLOT</name>